<organism evidence="2 3">
    <name type="scientific">Pelomonas aquatica</name>
    <dbReference type="NCBI Taxonomy" id="431058"/>
    <lineage>
        <taxon>Bacteria</taxon>
        <taxon>Pseudomonadati</taxon>
        <taxon>Pseudomonadota</taxon>
        <taxon>Betaproteobacteria</taxon>
        <taxon>Burkholderiales</taxon>
        <taxon>Sphaerotilaceae</taxon>
        <taxon>Roseateles</taxon>
    </lineage>
</organism>
<sequence>MPAVRAVPVLLGQAVDLQAVVRVRTAHEHIARYVQLFQSLPEVLQVLRVTGEDCFVVYCAFAVPHDLERVADTLAKFGSVTTALVLSNPVAKPLSVMRD</sequence>
<gene>
    <name evidence="2" type="ORF">EXJ73_13040</name>
</gene>
<feature type="domain" description="Transcription regulator AsnC/Lrp ligand binding" evidence="1">
    <location>
        <begin position="21"/>
        <end position="87"/>
    </location>
</feature>
<dbReference type="AlphaFoldDB" id="A0A9X4LN98"/>
<dbReference type="InterPro" id="IPR011008">
    <property type="entry name" value="Dimeric_a/b-barrel"/>
</dbReference>
<name>A0A9X4LN98_9BURK</name>
<dbReference type="InterPro" id="IPR019887">
    <property type="entry name" value="Tscrpt_reg_AsnC/Lrp_C"/>
</dbReference>
<proteinExistence type="predicted"/>
<dbReference type="SUPFAM" id="SSF54909">
    <property type="entry name" value="Dimeric alpha+beta barrel"/>
    <property type="match status" value="1"/>
</dbReference>
<reference evidence="2" key="1">
    <citation type="submission" date="2019-02" db="EMBL/GenBank/DDBJ databases">
        <title>Draft genome of the type strain Pelomonas aquatica CCUG 52575T.</title>
        <authorList>
            <person name="Gomila M."/>
            <person name="Lalucat J."/>
        </authorList>
    </citation>
    <scope>NUCLEOTIDE SEQUENCE</scope>
    <source>
        <strain evidence="2">CCUG 52575</strain>
    </source>
</reference>
<dbReference type="Pfam" id="PF01037">
    <property type="entry name" value="AsnC_trans_reg"/>
    <property type="match status" value="1"/>
</dbReference>
<evidence type="ECO:0000313" key="2">
    <source>
        <dbReference type="EMBL" id="MDG0863393.1"/>
    </source>
</evidence>
<comment type="caution">
    <text evidence="2">The sequence shown here is derived from an EMBL/GenBank/DDBJ whole genome shotgun (WGS) entry which is preliminary data.</text>
</comment>
<dbReference type="Proteomes" id="UP001152766">
    <property type="component" value="Unassembled WGS sequence"/>
</dbReference>
<keyword evidence="3" id="KW-1185">Reference proteome</keyword>
<protein>
    <submittedName>
        <fullName evidence="2">Lrp/AsnC family transcriptional regulator</fullName>
    </submittedName>
</protein>
<evidence type="ECO:0000259" key="1">
    <source>
        <dbReference type="Pfam" id="PF01037"/>
    </source>
</evidence>
<dbReference type="EMBL" id="SGUG01000017">
    <property type="protein sequence ID" value="MDG0863393.1"/>
    <property type="molecule type" value="Genomic_DNA"/>
</dbReference>
<accession>A0A9X4LN98</accession>
<dbReference type="RefSeq" id="WP_268148001.1">
    <property type="nucleotide sequence ID" value="NZ_JAPPUW010000003.1"/>
</dbReference>
<dbReference type="Gene3D" id="3.30.70.920">
    <property type="match status" value="1"/>
</dbReference>
<evidence type="ECO:0000313" key="3">
    <source>
        <dbReference type="Proteomes" id="UP001152766"/>
    </source>
</evidence>